<keyword evidence="2" id="KW-0732">Signal</keyword>
<dbReference type="EMBL" id="JADBJN010000001">
    <property type="protein sequence ID" value="KAG5684230.1"/>
    <property type="molecule type" value="Genomic_DNA"/>
</dbReference>
<feature type="signal peptide" evidence="2">
    <location>
        <begin position="1"/>
        <end position="22"/>
    </location>
</feature>
<accession>A0A9J6CRH5</accession>
<keyword evidence="1" id="KW-0175">Coiled coil</keyword>
<evidence type="ECO:0000256" key="1">
    <source>
        <dbReference type="SAM" id="Coils"/>
    </source>
</evidence>
<proteinExistence type="predicted"/>
<protein>
    <submittedName>
        <fullName evidence="3">Uncharacterized protein</fullName>
    </submittedName>
</protein>
<sequence length="873" mass="97196">MKFKLIVALAIICLAAFLETQAYHHHHHHCKKKECDDLKYFDYSRCDCRCIKRDLCHRRQEWDNDSCSCKCPWYRNPDNCINWEEFDEKRCKCYCPFSRHHKCPSNKVWNYEKCHCDCINTKKNCKDGERFSRSRCKCVIDIFATSTLPPTNAPTDAPITKTTTIAPVTNAPTDAPSTDISTNAPVTNGTDAPATNIPTLAPITNVAAFLETQAYHHHHHCKKKECDDLKYFDYNRCNCRCIKRDKCHRRQEWDNDSCSCKCPWYRNPDNCINWEEFDEKRCKCYCPFSRHHKCPSNKVWNYEKCHCDCINSKKDCKDGERFSRSRCKCVIDIFATSTLPPTNAPTDAPITKTTTIAPVTNAPTDAPSTDISTNAPMTNGTSAPATNIPTLAPITNAPTDAPVTTTASLPDCSFSALLYKNEETIPGIAAGSNFDGSIAYAAYIQIDQTRYVGALNTPSSYAAGFYYSSDGAVNSATDNVMYLFSSNQCNCRFIPIENSLPPYASYALINDGFGVGSISFVNDALQLIAVGRVDLATKTLYYPDYVNFIEISANNSFNILVCNFEPDWTTTSVQDVTTPPPPLETTSSLPLDSQLLAIQADINDLLINETYIELTEKDLITNLITRVQALLSDTTLTPEVISYLQGLSLALKDLQTEALNINRRRKRQTDISIYTCVSLTEEVAGAQSDKTIYKTEITNTINVANRFEDFLNLGKTFKLVSIISDLENLVNNLRSQVDNKEKLIKKISIKKNIAAALLTILCANTTTAPPETTVAQTFADVSTDAPSNATTDPPFNLSMLSDEDFTTLVTSLQSLIDGYKASLPNLSEGDKIQIADIITTIEGLITNPNLSPNVVTSMNGIITSFKNILSQAQ</sequence>
<evidence type="ECO:0000313" key="3">
    <source>
        <dbReference type="EMBL" id="KAG5684230.1"/>
    </source>
</evidence>
<name>A0A9J6CRH5_POLVA</name>
<keyword evidence="4" id="KW-1185">Reference proteome</keyword>
<dbReference type="OrthoDB" id="8878063at2759"/>
<evidence type="ECO:0000313" key="4">
    <source>
        <dbReference type="Proteomes" id="UP001107558"/>
    </source>
</evidence>
<dbReference type="AlphaFoldDB" id="A0A9J6CRH5"/>
<gene>
    <name evidence="3" type="ORF">PVAND_013468</name>
</gene>
<comment type="caution">
    <text evidence="3">The sequence shown here is derived from an EMBL/GenBank/DDBJ whole genome shotgun (WGS) entry which is preliminary data.</text>
</comment>
<feature type="chain" id="PRO_5039941686" evidence="2">
    <location>
        <begin position="23"/>
        <end position="873"/>
    </location>
</feature>
<feature type="coiled-coil region" evidence="1">
    <location>
        <begin position="723"/>
        <end position="750"/>
    </location>
</feature>
<evidence type="ECO:0000256" key="2">
    <source>
        <dbReference type="SAM" id="SignalP"/>
    </source>
</evidence>
<dbReference type="Proteomes" id="UP001107558">
    <property type="component" value="Chromosome 1"/>
</dbReference>
<reference evidence="3" key="1">
    <citation type="submission" date="2021-03" db="EMBL/GenBank/DDBJ databases">
        <title>Chromosome level genome of the anhydrobiotic midge Polypedilum vanderplanki.</title>
        <authorList>
            <person name="Yoshida Y."/>
            <person name="Kikawada T."/>
            <person name="Gusev O."/>
        </authorList>
    </citation>
    <scope>NUCLEOTIDE SEQUENCE</scope>
    <source>
        <strain evidence="3">NIAS01</strain>
        <tissue evidence="3">Whole body or cell culture</tissue>
    </source>
</reference>
<organism evidence="3 4">
    <name type="scientific">Polypedilum vanderplanki</name>
    <name type="common">Sleeping chironomid midge</name>
    <dbReference type="NCBI Taxonomy" id="319348"/>
    <lineage>
        <taxon>Eukaryota</taxon>
        <taxon>Metazoa</taxon>
        <taxon>Ecdysozoa</taxon>
        <taxon>Arthropoda</taxon>
        <taxon>Hexapoda</taxon>
        <taxon>Insecta</taxon>
        <taxon>Pterygota</taxon>
        <taxon>Neoptera</taxon>
        <taxon>Endopterygota</taxon>
        <taxon>Diptera</taxon>
        <taxon>Nematocera</taxon>
        <taxon>Chironomoidea</taxon>
        <taxon>Chironomidae</taxon>
        <taxon>Chironominae</taxon>
        <taxon>Polypedilum</taxon>
        <taxon>Polypedilum</taxon>
    </lineage>
</organism>